<sequence>MVEVCCNVMYHAISWESAPVNPSFIGVPDFFFFASTFLVSTGFLRCHWGNITYLFSLEFAPHFWVSALFTCLNSTSINLCIFTLLGSFFCSTVGCCICNSGGLSAKCEMEAWRLQLVSIIFLHAHRYWAKVRESHLSFCRAVVPVLLLTHPPQDSVRTKFVTSSHILRYMYLYCPFPILFRPVAVCSVAGRLPRLKL</sequence>
<dbReference type="AlphaFoldDB" id="G0US36"/>
<keyword evidence="1" id="KW-1133">Transmembrane helix</keyword>
<proteinExistence type="predicted"/>
<dbReference type="VEuPathDB" id="TriTrypDB:TcIL3000_8_4190"/>
<accession>G0US36</accession>
<gene>
    <name evidence="2" type="ORF">TCIL3000_8_4190</name>
</gene>
<evidence type="ECO:0000313" key="2">
    <source>
        <dbReference type="EMBL" id="CCC92198.1"/>
    </source>
</evidence>
<keyword evidence="1" id="KW-0472">Membrane</keyword>
<evidence type="ECO:0000256" key="1">
    <source>
        <dbReference type="SAM" id="Phobius"/>
    </source>
</evidence>
<protein>
    <submittedName>
        <fullName evidence="2">Uncharacterized protein TCIL3000_8_4190</fullName>
    </submittedName>
</protein>
<organism evidence="2">
    <name type="scientific">Trypanosoma congolense (strain IL3000)</name>
    <dbReference type="NCBI Taxonomy" id="1068625"/>
    <lineage>
        <taxon>Eukaryota</taxon>
        <taxon>Discoba</taxon>
        <taxon>Euglenozoa</taxon>
        <taxon>Kinetoplastea</taxon>
        <taxon>Metakinetoplastina</taxon>
        <taxon>Trypanosomatida</taxon>
        <taxon>Trypanosomatidae</taxon>
        <taxon>Trypanosoma</taxon>
        <taxon>Nannomonas</taxon>
    </lineage>
</organism>
<dbReference type="EMBL" id="HE575321">
    <property type="protein sequence ID" value="CCC92198.1"/>
    <property type="molecule type" value="Genomic_DNA"/>
</dbReference>
<keyword evidence="1" id="KW-0812">Transmembrane</keyword>
<feature type="transmembrane region" description="Helical" evidence="1">
    <location>
        <begin position="24"/>
        <end position="44"/>
    </location>
</feature>
<name>G0US36_TRYCI</name>
<reference evidence="2" key="1">
    <citation type="journal article" date="2012" name="Proc. Natl. Acad. Sci. U.S.A.">
        <title>Antigenic diversity is generated by distinct evolutionary mechanisms in African trypanosome species.</title>
        <authorList>
            <person name="Jackson A.P."/>
            <person name="Berry A."/>
            <person name="Aslett M."/>
            <person name="Allison H.C."/>
            <person name="Burton P."/>
            <person name="Vavrova-Anderson J."/>
            <person name="Brown R."/>
            <person name="Browne H."/>
            <person name="Corton N."/>
            <person name="Hauser H."/>
            <person name="Gamble J."/>
            <person name="Gilderthorp R."/>
            <person name="Marcello L."/>
            <person name="McQuillan J."/>
            <person name="Otto T.D."/>
            <person name="Quail M.A."/>
            <person name="Sanders M.J."/>
            <person name="van Tonder A."/>
            <person name="Ginger M.L."/>
            <person name="Field M.C."/>
            <person name="Barry J.D."/>
            <person name="Hertz-Fowler C."/>
            <person name="Berriman M."/>
        </authorList>
    </citation>
    <scope>NUCLEOTIDE SEQUENCE</scope>
    <source>
        <strain evidence="2">IL3000</strain>
    </source>
</reference>